<accession>A0A9P7N4B1</accession>
<reference evidence="1" key="1">
    <citation type="journal article" date="2020" name="bioRxiv">
        <title>Whole genome comparisons of ergot fungi reveals the divergence and evolution of species within the genus Claviceps are the result of varying mechanisms driving genome evolution and host range expansion.</title>
        <authorList>
            <person name="Wyka S.A."/>
            <person name="Mondo S.J."/>
            <person name="Liu M."/>
            <person name="Dettman J."/>
            <person name="Nalam V."/>
            <person name="Broders K.D."/>
        </authorList>
    </citation>
    <scope>NUCLEOTIDE SEQUENCE</scope>
    <source>
        <strain evidence="1">CCC 602</strain>
    </source>
</reference>
<protein>
    <recommendedName>
        <fullName evidence="3">Adenosine deaminase</fullName>
    </recommendedName>
</protein>
<dbReference type="Proteomes" id="UP000748025">
    <property type="component" value="Unassembled WGS sequence"/>
</dbReference>
<dbReference type="Gene3D" id="3.20.20.140">
    <property type="entry name" value="Metal-dependent hydrolases"/>
    <property type="match status" value="1"/>
</dbReference>
<dbReference type="InterPro" id="IPR032466">
    <property type="entry name" value="Metal_Hydrolase"/>
</dbReference>
<evidence type="ECO:0000313" key="1">
    <source>
        <dbReference type="EMBL" id="KAG5992506.1"/>
    </source>
</evidence>
<dbReference type="SUPFAM" id="SSF51556">
    <property type="entry name" value="Metallo-dependent hydrolases"/>
    <property type="match status" value="1"/>
</dbReference>
<evidence type="ECO:0000313" key="2">
    <source>
        <dbReference type="Proteomes" id="UP000748025"/>
    </source>
</evidence>
<gene>
    <name evidence="1" type="ORF">E4U43_003744</name>
</gene>
<name>A0A9P7N4B1_9HYPO</name>
<dbReference type="OrthoDB" id="272271at2759"/>
<organism evidence="1 2">
    <name type="scientific">Claviceps pusilla</name>
    <dbReference type="NCBI Taxonomy" id="123648"/>
    <lineage>
        <taxon>Eukaryota</taxon>
        <taxon>Fungi</taxon>
        <taxon>Dikarya</taxon>
        <taxon>Ascomycota</taxon>
        <taxon>Pezizomycotina</taxon>
        <taxon>Sordariomycetes</taxon>
        <taxon>Hypocreomycetidae</taxon>
        <taxon>Hypocreales</taxon>
        <taxon>Clavicipitaceae</taxon>
        <taxon>Claviceps</taxon>
    </lineage>
</organism>
<evidence type="ECO:0008006" key="3">
    <source>
        <dbReference type="Google" id="ProtNLM"/>
    </source>
</evidence>
<keyword evidence="2" id="KW-1185">Reference proteome</keyword>
<comment type="caution">
    <text evidence="1">The sequence shown here is derived from an EMBL/GenBank/DDBJ whole genome shotgun (WGS) entry which is preliminary data.</text>
</comment>
<proteinExistence type="predicted"/>
<sequence>MDFKRLPKIELHAHLTGSVSREALHHIWKQKKDAGKTDLADPLLVMPDEKHDYDVNT</sequence>
<dbReference type="AlphaFoldDB" id="A0A9P7N4B1"/>
<dbReference type="EMBL" id="SRPW01002487">
    <property type="protein sequence ID" value="KAG5992506.1"/>
    <property type="molecule type" value="Genomic_DNA"/>
</dbReference>